<evidence type="ECO:0000256" key="1">
    <source>
        <dbReference type="ARBA" id="ARBA00038494"/>
    </source>
</evidence>
<comment type="caution">
    <text evidence="3">The sequence shown here is derived from an EMBL/GenBank/DDBJ whole genome shotgun (WGS) entry which is preliminary data.</text>
</comment>
<accession>A0AA93ANL1</accession>
<dbReference type="Gene3D" id="3.90.550.10">
    <property type="entry name" value="Spore Coat Polysaccharide Biosynthesis Protein SpsA, Chain A"/>
    <property type="match status" value="1"/>
</dbReference>
<dbReference type="InterPro" id="IPR001173">
    <property type="entry name" value="Glyco_trans_2-like"/>
</dbReference>
<gene>
    <name evidence="3" type="ORF">DMB84_005105</name>
</gene>
<dbReference type="Proteomes" id="UP000256540">
    <property type="component" value="Unassembled WGS sequence"/>
</dbReference>
<dbReference type="RefSeq" id="WP_116166294.1">
    <property type="nucleotide sequence ID" value="NZ_QHJS02000013.1"/>
</dbReference>
<protein>
    <submittedName>
        <fullName evidence="3">Glycosyltransferase family 2 protein</fullName>
    </submittedName>
</protein>
<sequence length="292" mass="33372">MNDHGFTSLKEISRCQVISTKKYDVSILVRMKNEAANLPFFIETLKRQTTPLDYEVIFLDSGSDDRSIEICKESSIPHRIYSIDSSEFNFSATCNLLTDYSQSDYCVLLSAHVEIIGRDFFQSLRNIISQNIDLAYFRQVVNHNCGYNMYEAINLKRRFPSLSESPLLKYTRDHRKGHSFSNAASMYKRAIAIKTPFPAVMASEDFLWAESVISLGHTLHYIPDIIIAHSHNESYEKITARVKINKISRYGMKPKPIHAAIKFTLIISCLFMSGENIKVAYNTAKSHAKGYI</sequence>
<organism evidence="3 4">
    <name type="scientific">Pectobacterium aquaticum</name>
    <dbReference type="NCBI Taxonomy" id="2204145"/>
    <lineage>
        <taxon>Bacteria</taxon>
        <taxon>Pseudomonadati</taxon>
        <taxon>Pseudomonadota</taxon>
        <taxon>Gammaproteobacteria</taxon>
        <taxon>Enterobacterales</taxon>
        <taxon>Pectobacteriaceae</taxon>
        <taxon>Pectobacterium</taxon>
    </lineage>
</organism>
<dbReference type="SUPFAM" id="SSF53448">
    <property type="entry name" value="Nucleotide-diphospho-sugar transferases"/>
    <property type="match status" value="1"/>
</dbReference>
<evidence type="ECO:0000313" key="3">
    <source>
        <dbReference type="EMBL" id="RRO22752.1"/>
    </source>
</evidence>
<dbReference type="Pfam" id="PF00535">
    <property type="entry name" value="Glycos_transf_2"/>
    <property type="match status" value="1"/>
</dbReference>
<evidence type="ECO:0000259" key="2">
    <source>
        <dbReference type="Pfam" id="PF00535"/>
    </source>
</evidence>
<name>A0AA93ANL1_9GAMM</name>
<feature type="domain" description="Glycosyltransferase 2-like" evidence="2">
    <location>
        <begin position="26"/>
        <end position="171"/>
    </location>
</feature>
<dbReference type="PANTHER" id="PTHR43630:SF2">
    <property type="entry name" value="GLYCOSYLTRANSFERASE"/>
    <property type="match status" value="1"/>
</dbReference>
<dbReference type="AlphaFoldDB" id="A0AA93ANL1"/>
<evidence type="ECO:0000313" key="4">
    <source>
        <dbReference type="Proteomes" id="UP000256540"/>
    </source>
</evidence>
<dbReference type="CDD" id="cd00761">
    <property type="entry name" value="Glyco_tranf_GTA_type"/>
    <property type="match status" value="1"/>
</dbReference>
<dbReference type="InterPro" id="IPR029044">
    <property type="entry name" value="Nucleotide-diphossugar_trans"/>
</dbReference>
<proteinExistence type="inferred from homology"/>
<comment type="similarity">
    <text evidence="1">Belongs to the glycosyltransferase 2 family. WaaE/KdtX subfamily.</text>
</comment>
<dbReference type="PANTHER" id="PTHR43630">
    <property type="entry name" value="POLY-BETA-1,6-N-ACETYL-D-GLUCOSAMINE SYNTHASE"/>
    <property type="match status" value="1"/>
</dbReference>
<dbReference type="EMBL" id="QHJS02000013">
    <property type="protein sequence ID" value="RRO22752.1"/>
    <property type="molecule type" value="Genomic_DNA"/>
</dbReference>
<reference evidence="3 4" key="1">
    <citation type="submission" date="2018-11" db="EMBL/GenBank/DDBJ databases">
        <title>Draft genome sequences of proposed Pectobacterium aquaticum sp. nov. isolated in France from fresh water.</title>
        <authorList>
            <person name="Pedron J."/>
            <person name="Barny M.A."/>
        </authorList>
    </citation>
    <scope>NUCLEOTIDE SEQUENCE [LARGE SCALE GENOMIC DNA]</scope>
    <source>
        <strain evidence="3 4">A127-S21-F16</strain>
    </source>
</reference>